<dbReference type="Proteomes" id="UP000324800">
    <property type="component" value="Unassembled WGS sequence"/>
</dbReference>
<sequence>MAERQSESLRLPGIQNQSNERPKLSEIPFLVDEILSDDPQRCIQCTERLMSLALQGNEQPSSNLFLCALTTLLNSDIIEESKVASDALSKIIRNFPNIRESLIKSGFVEMARFNLC</sequence>
<comment type="caution">
    <text evidence="2">The sequence shown here is derived from an EMBL/GenBank/DDBJ whole genome shotgun (WGS) entry which is preliminary data.</text>
</comment>
<dbReference type="EMBL" id="SNRW01012438">
    <property type="protein sequence ID" value="KAA6373829.1"/>
    <property type="molecule type" value="Genomic_DNA"/>
</dbReference>
<organism evidence="2 3">
    <name type="scientific">Streblomastix strix</name>
    <dbReference type="NCBI Taxonomy" id="222440"/>
    <lineage>
        <taxon>Eukaryota</taxon>
        <taxon>Metamonada</taxon>
        <taxon>Preaxostyla</taxon>
        <taxon>Oxymonadida</taxon>
        <taxon>Streblomastigidae</taxon>
        <taxon>Streblomastix</taxon>
    </lineage>
</organism>
<feature type="region of interest" description="Disordered" evidence="1">
    <location>
        <begin position="1"/>
        <end position="20"/>
    </location>
</feature>
<protein>
    <submittedName>
        <fullName evidence="2">Uncharacterized protein</fullName>
    </submittedName>
</protein>
<evidence type="ECO:0000256" key="1">
    <source>
        <dbReference type="SAM" id="MobiDB-lite"/>
    </source>
</evidence>
<evidence type="ECO:0000313" key="3">
    <source>
        <dbReference type="Proteomes" id="UP000324800"/>
    </source>
</evidence>
<dbReference type="AlphaFoldDB" id="A0A5J4UTU7"/>
<reference evidence="2 3" key="1">
    <citation type="submission" date="2019-03" db="EMBL/GenBank/DDBJ databases">
        <title>Single cell metagenomics reveals metabolic interactions within the superorganism composed of flagellate Streblomastix strix and complex community of Bacteroidetes bacteria on its surface.</title>
        <authorList>
            <person name="Treitli S.C."/>
            <person name="Kolisko M."/>
            <person name="Husnik F."/>
            <person name="Keeling P."/>
            <person name="Hampl V."/>
        </authorList>
    </citation>
    <scope>NUCLEOTIDE SEQUENCE [LARGE SCALE GENOMIC DNA]</scope>
    <source>
        <strain evidence="2">ST1C</strain>
    </source>
</reference>
<proteinExistence type="predicted"/>
<dbReference type="InterPro" id="IPR016024">
    <property type="entry name" value="ARM-type_fold"/>
</dbReference>
<evidence type="ECO:0000313" key="2">
    <source>
        <dbReference type="EMBL" id="KAA6373829.1"/>
    </source>
</evidence>
<name>A0A5J4UTU7_9EUKA</name>
<accession>A0A5J4UTU7</accession>
<gene>
    <name evidence="2" type="ORF">EZS28_030645</name>
</gene>
<dbReference type="SUPFAM" id="SSF48371">
    <property type="entry name" value="ARM repeat"/>
    <property type="match status" value="1"/>
</dbReference>